<organism evidence="3 4">
    <name type="scientific">Acrodontium crateriforme</name>
    <dbReference type="NCBI Taxonomy" id="150365"/>
    <lineage>
        <taxon>Eukaryota</taxon>
        <taxon>Fungi</taxon>
        <taxon>Dikarya</taxon>
        <taxon>Ascomycota</taxon>
        <taxon>Pezizomycotina</taxon>
        <taxon>Dothideomycetes</taxon>
        <taxon>Dothideomycetidae</taxon>
        <taxon>Mycosphaerellales</taxon>
        <taxon>Teratosphaeriaceae</taxon>
        <taxon>Acrodontium</taxon>
    </lineage>
</organism>
<evidence type="ECO:0000313" key="3">
    <source>
        <dbReference type="EMBL" id="WPG97488.1"/>
    </source>
</evidence>
<feature type="compositionally biased region" description="Basic and acidic residues" evidence="2">
    <location>
        <begin position="266"/>
        <end position="275"/>
    </location>
</feature>
<dbReference type="InterPro" id="IPR039156">
    <property type="entry name" value="PHAF1/BROMI"/>
</dbReference>
<dbReference type="Pfam" id="PF03676">
    <property type="entry name" value="PHAF1"/>
    <property type="match status" value="2"/>
</dbReference>
<evidence type="ECO:0000313" key="4">
    <source>
        <dbReference type="Proteomes" id="UP001303373"/>
    </source>
</evidence>
<accession>A0AAQ3LX31</accession>
<dbReference type="EMBL" id="CP138580">
    <property type="protein sequence ID" value="WPG97488.1"/>
    <property type="molecule type" value="Genomic_DNA"/>
</dbReference>
<dbReference type="Proteomes" id="UP001303373">
    <property type="component" value="Chromosome 1"/>
</dbReference>
<dbReference type="PANTHER" id="PTHR13465">
    <property type="entry name" value="UPF0183 PROTEIN"/>
    <property type="match status" value="1"/>
</dbReference>
<name>A0AAQ3LX31_9PEZI</name>
<comment type="similarity">
    <text evidence="1">Belongs to the PHAF1 family.</text>
</comment>
<proteinExistence type="inferred from homology"/>
<evidence type="ECO:0000256" key="1">
    <source>
        <dbReference type="ARBA" id="ARBA00024339"/>
    </source>
</evidence>
<protein>
    <submittedName>
        <fullName evidence="3">Upf0183 protein</fullName>
    </submittedName>
</protein>
<dbReference type="InterPro" id="IPR005373">
    <property type="entry name" value="PHAF1"/>
</dbReference>
<dbReference type="AlphaFoldDB" id="A0AAQ3LX31"/>
<keyword evidence="4" id="KW-1185">Reference proteome</keyword>
<sequence length="508" mass="55523">MPLEPLQMAPATTALVPGQSVGRMALGASLHDVLTMIKEDRAQYRAVDLHYSQTDPLQAPVVVTLPENGIRLQFDGPDQRLRLIEITDFSKINLIYKGSELTKNHDQAISSRPAFKRIYQIFGASYPGEYIPSKARSPIGTYVLSWEGVAFNFPLQQSAWSPERDHVSLLGSHAASPASSLAVFEGASWAAVRDSLFVYIPSAPRQPTLTARARDHIPLPSEIDVANIASDGSVVLVRRSPAQPFQIVINETMLQDIITELGPADTTHKREERLSTPDAGTHRRRGSNFRPASTGRGSQPSSYSSTGTDTFDADFDSGDAEDEGSERTSREIFWCYFSHGFDILIGPPSVTTTSGACNGSASYLHSHLVVKKIILHGNVPGSYSFNRHRRLRWTIELPTQANRNTDRSAINSEAHFEQTVKPRLMSQFADSWPESDMARGKVVNRTWGAGPSDSSFFLPDAGGGGDGEDLIEGGGSEQWLGNTRLFSFPGFTFEVLENGAISALTVAK</sequence>
<dbReference type="PANTHER" id="PTHR13465:SF2">
    <property type="entry name" value="PHAGOSOME ASSEMBLY FACTOR 1"/>
    <property type="match status" value="1"/>
</dbReference>
<gene>
    <name evidence="3" type="ORF">R9X50_00026500</name>
</gene>
<evidence type="ECO:0000256" key="2">
    <source>
        <dbReference type="SAM" id="MobiDB-lite"/>
    </source>
</evidence>
<feature type="compositionally biased region" description="Acidic residues" evidence="2">
    <location>
        <begin position="311"/>
        <end position="324"/>
    </location>
</feature>
<feature type="region of interest" description="Disordered" evidence="2">
    <location>
        <begin position="261"/>
        <end position="325"/>
    </location>
</feature>
<reference evidence="3 4" key="1">
    <citation type="submission" date="2023-11" db="EMBL/GenBank/DDBJ databases">
        <title>An acidophilic fungus is an integral part of prey digestion in a carnivorous sundew plant.</title>
        <authorList>
            <person name="Tsai I.J."/>
        </authorList>
    </citation>
    <scope>NUCLEOTIDE SEQUENCE [LARGE SCALE GENOMIC DNA]</scope>
    <source>
        <strain evidence="3">169a</strain>
    </source>
</reference>
<dbReference type="GO" id="GO:0005802">
    <property type="term" value="C:trans-Golgi network"/>
    <property type="evidence" value="ECO:0007669"/>
    <property type="project" value="TreeGrafter"/>
</dbReference>
<dbReference type="GO" id="GO:0043001">
    <property type="term" value="P:Golgi to plasma membrane protein transport"/>
    <property type="evidence" value="ECO:0007669"/>
    <property type="project" value="TreeGrafter"/>
</dbReference>
<feature type="compositionally biased region" description="Polar residues" evidence="2">
    <location>
        <begin position="295"/>
        <end position="309"/>
    </location>
</feature>